<protein>
    <submittedName>
        <fullName evidence="2">Uncharacterized protein</fullName>
    </submittedName>
</protein>
<proteinExistence type="predicted"/>
<keyword evidence="3" id="KW-1185">Reference proteome</keyword>
<dbReference type="Pfam" id="PF14150">
    <property type="entry name" value="YesK"/>
    <property type="match status" value="1"/>
</dbReference>
<dbReference type="EMBL" id="CP101914">
    <property type="protein sequence ID" value="UUI04967.1"/>
    <property type="molecule type" value="Genomic_DNA"/>
</dbReference>
<keyword evidence="1" id="KW-1133">Transmembrane helix</keyword>
<accession>A0ABY5JX43</accession>
<gene>
    <name evidence="2" type="ORF">NP439_10150</name>
</gene>
<sequence length="91" mass="10118">MAEGIIETVLYILGIGVVIFLLSMLFKEKRIILPLITSLLSIIVFIVSFFVNSWEGLGLAYMSFNAFTASVINLFVLTMINKSKNKEKPGS</sequence>
<name>A0ABY5JX43_9BACI</name>
<dbReference type="Proteomes" id="UP001059773">
    <property type="component" value="Chromosome"/>
</dbReference>
<keyword evidence="1" id="KW-0472">Membrane</keyword>
<dbReference type="RefSeq" id="WP_256709877.1">
    <property type="nucleotide sequence ID" value="NZ_CP101914.1"/>
</dbReference>
<reference evidence="2" key="1">
    <citation type="submission" date="2022-07" db="EMBL/GenBank/DDBJ databases">
        <title>FELIX.</title>
        <authorList>
            <person name="Wan K.H."/>
            <person name="Park S."/>
            <person name="Lawrence Q."/>
            <person name="Eichenberger J.P."/>
            <person name="Booth B.W."/>
            <person name="Piaggio A.J."/>
            <person name="Chandler J.C."/>
            <person name="Franklin A.B."/>
            <person name="Celniker S.E."/>
        </authorList>
    </citation>
    <scope>NUCLEOTIDE SEQUENCE</scope>
    <source>
        <strain evidence="2">QA-1986 374</strain>
    </source>
</reference>
<keyword evidence="1" id="KW-0812">Transmembrane</keyword>
<evidence type="ECO:0000256" key="1">
    <source>
        <dbReference type="SAM" id="Phobius"/>
    </source>
</evidence>
<feature type="transmembrane region" description="Helical" evidence="1">
    <location>
        <begin position="57"/>
        <end position="80"/>
    </location>
</feature>
<dbReference type="InterPro" id="IPR025434">
    <property type="entry name" value="YesK-like"/>
</dbReference>
<feature type="transmembrane region" description="Helical" evidence="1">
    <location>
        <begin position="31"/>
        <end position="51"/>
    </location>
</feature>
<organism evidence="2 3">
    <name type="scientific">Oceanobacillus jeddahense</name>
    <dbReference type="NCBI Taxonomy" id="1462527"/>
    <lineage>
        <taxon>Bacteria</taxon>
        <taxon>Bacillati</taxon>
        <taxon>Bacillota</taxon>
        <taxon>Bacilli</taxon>
        <taxon>Bacillales</taxon>
        <taxon>Bacillaceae</taxon>
        <taxon>Oceanobacillus</taxon>
    </lineage>
</organism>
<evidence type="ECO:0000313" key="2">
    <source>
        <dbReference type="EMBL" id="UUI04967.1"/>
    </source>
</evidence>
<feature type="transmembrane region" description="Helical" evidence="1">
    <location>
        <begin position="6"/>
        <end position="26"/>
    </location>
</feature>
<evidence type="ECO:0000313" key="3">
    <source>
        <dbReference type="Proteomes" id="UP001059773"/>
    </source>
</evidence>